<dbReference type="Pfam" id="PF09580">
    <property type="entry name" value="Spore_YhcN_YlaJ"/>
    <property type="match status" value="1"/>
</dbReference>
<dbReference type="PROSITE" id="PS51257">
    <property type="entry name" value="PROKAR_LIPOPROTEIN"/>
    <property type="match status" value="1"/>
</dbReference>
<accession>A0A916RW88</accession>
<dbReference type="Proteomes" id="UP000613512">
    <property type="component" value="Unassembled WGS sequence"/>
</dbReference>
<evidence type="ECO:0000256" key="1">
    <source>
        <dbReference type="SAM" id="MobiDB-lite"/>
    </source>
</evidence>
<proteinExistence type="predicted"/>
<protein>
    <recommendedName>
        <fullName evidence="5">Sporulation lipoprotein YhcN/YlaJ</fullName>
    </recommendedName>
</protein>
<keyword evidence="4" id="KW-1185">Reference proteome</keyword>
<name>A0A916RW88_9BACI</name>
<evidence type="ECO:0000313" key="4">
    <source>
        <dbReference type="Proteomes" id="UP000613512"/>
    </source>
</evidence>
<evidence type="ECO:0000313" key="3">
    <source>
        <dbReference type="EMBL" id="GGA69285.1"/>
    </source>
</evidence>
<keyword evidence="2" id="KW-0732">Signal</keyword>
<sequence length="183" mass="21327">MRWKMLFMVSSLVFIAACGNDSEQGANEENLDNIQPINYETKEEQKTRLGQNEQSIGELGGYPQSEQERVNEGDKNFGAKNEDRYTNERTYYIAEKLSERKEVVQAQVAETDKRVIVAVMTGNKYYPDLPKSIREEVKEMIPDKEIVVYTDAAWWDRMRNLNSNPDKLEITIERNLNNFFNNN</sequence>
<organism evidence="3 4">
    <name type="scientific">Ornithinibacillus halotolerans</name>
    <dbReference type="NCBI Taxonomy" id="1274357"/>
    <lineage>
        <taxon>Bacteria</taxon>
        <taxon>Bacillati</taxon>
        <taxon>Bacillota</taxon>
        <taxon>Bacilli</taxon>
        <taxon>Bacillales</taxon>
        <taxon>Bacillaceae</taxon>
        <taxon>Ornithinibacillus</taxon>
    </lineage>
</organism>
<comment type="caution">
    <text evidence="3">The sequence shown here is derived from an EMBL/GenBank/DDBJ whole genome shotgun (WGS) entry which is preliminary data.</text>
</comment>
<feature type="signal peptide" evidence="2">
    <location>
        <begin position="1"/>
        <end position="19"/>
    </location>
</feature>
<feature type="chain" id="PRO_5039656012" description="Sporulation lipoprotein YhcN/YlaJ" evidence="2">
    <location>
        <begin position="20"/>
        <end position="183"/>
    </location>
</feature>
<gene>
    <name evidence="3" type="ORF">GCM10008025_11600</name>
</gene>
<dbReference type="RefSeq" id="WP_188383749.1">
    <property type="nucleotide sequence ID" value="NZ_BMEY01000004.1"/>
</dbReference>
<feature type="compositionally biased region" description="Basic and acidic residues" evidence="1">
    <location>
        <begin position="66"/>
        <end position="81"/>
    </location>
</feature>
<evidence type="ECO:0000256" key="2">
    <source>
        <dbReference type="SAM" id="SignalP"/>
    </source>
</evidence>
<dbReference type="InterPro" id="IPR019076">
    <property type="entry name" value="Spore_lipoprot_YhcN/YlaJ-like"/>
</dbReference>
<feature type="region of interest" description="Disordered" evidence="1">
    <location>
        <begin position="44"/>
        <end position="81"/>
    </location>
</feature>
<dbReference type="EMBL" id="BMEY01000004">
    <property type="protein sequence ID" value="GGA69285.1"/>
    <property type="molecule type" value="Genomic_DNA"/>
</dbReference>
<dbReference type="AlphaFoldDB" id="A0A916RW88"/>
<reference evidence="3" key="2">
    <citation type="submission" date="2020-09" db="EMBL/GenBank/DDBJ databases">
        <authorList>
            <person name="Sun Q."/>
            <person name="Zhou Y."/>
        </authorList>
    </citation>
    <scope>NUCLEOTIDE SEQUENCE</scope>
    <source>
        <strain evidence="3">CGMCC 1.12408</strain>
    </source>
</reference>
<evidence type="ECO:0008006" key="5">
    <source>
        <dbReference type="Google" id="ProtNLM"/>
    </source>
</evidence>
<reference evidence="3" key="1">
    <citation type="journal article" date="2014" name="Int. J. Syst. Evol. Microbiol.">
        <title>Complete genome sequence of Corynebacterium casei LMG S-19264T (=DSM 44701T), isolated from a smear-ripened cheese.</title>
        <authorList>
            <consortium name="US DOE Joint Genome Institute (JGI-PGF)"/>
            <person name="Walter F."/>
            <person name="Albersmeier A."/>
            <person name="Kalinowski J."/>
            <person name="Ruckert C."/>
        </authorList>
    </citation>
    <scope>NUCLEOTIDE SEQUENCE</scope>
    <source>
        <strain evidence="3">CGMCC 1.12408</strain>
    </source>
</reference>